<reference evidence="1 2" key="1">
    <citation type="submission" date="2020-08" db="EMBL/GenBank/DDBJ databases">
        <title>Genomic Encyclopedia of Type Strains, Phase IV (KMG-IV): sequencing the most valuable type-strain genomes for metagenomic binning, comparative biology and taxonomic classification.</title>
        <authorList>
            <person name="Goeker M."/>
        </authorList>
    </citation>
    <scope>NUCLEOTIDE SEQUENCE [LARGE SCALE GENOMIC DNA]</scope>
    <source>
        <strain evidence="1 2">DSM 103336</strain>
    </source>
</reference>
<name>A0A7W9BUY2_9SPHN</name>
<organism evidence="1 2">
    <name type="scientific">Sphingomonas prati</name>
    <dbReference type="NCBI Taxonomy" id="1843237"/>
    <lineage>
        <taxon>Bacteria</taxon>
        <taxon>Pseudomonadati</taxon>
        <taxon>Pseudomonadota</taxon>
        <taxon>Alphaproteobacteria</taxon>
        <taxon>Sphingomonadales</taxon>
        <taxon>Sphingomonadaceae</taxon>
        <taxon>Sphingomonas</taxon>
    </lineage>
</organism>
<dbReference type="EMBL" id="JACIJR010000007">
    <property type="protein sequence ID" value="MBB5730597.1"/>
    <property type="molecule type" value="Genomic_DNA"/>
</dbReference>
<evidence type="ECO:0000313" key="1">
    <source>
        <dbReference type="EMBL" id="MBB5730597.1"/>
    </source>
</evidence>
<comment type="caution">
    <text evidence="1">The sequence shown here is derived from an EMBL/GenBank/DDBJ whole genome shotgun (WGS) entry which is preliminary data.</text>
</comment>
<dbReference type="Proteomes" id="UP000546701">
    <property type="component" value="Unassembled WGS sequence"/>
</dbReference>
<keyword evidence="2" id="KW-1185">Reference proteome</keyword>
<evidence type="ECO:0000313" key="2">
    <source>
        <dbReference type="Proteomes" id="UP000546701"/>
    </source>
</evidence>
<sequence>MTHQLGLANSFYAIRFQKFVGVIASGQAPTSGWVHSWRRGILPNNQIWFSQTPPLGPVLQMITPFVSCAIMEVDASFQEIELFHANGNPELVHISSFQNADPILAALMQRQLPPRLYLPKNSELQDSPETVLLYKTDESFVIYSANTDTAQPFSKSTAIAAKFSPSGLYYERVLGTWESPEICKCDFRWPDLVCTNPHYTATLKVRVGSEQDIAAAISDCLRESAIGAAVAGIVATVLTGGAGFSAAKAAFMPLFTACLSSKLNDVLAVDVTLDRDCR</sequence>
<proteinExistence type="predicted"/>
<protein>
    <submittedName>
        <fullName evidence="1">Uncharacterized protein</fullName>
    </submittedName>
</protein>
<dbReference type="AlphaFoldDB" id="A0A7W9BUY2"/>
<accession>A0A7W9BUY2</accession>
<dbReference type="RefSeq" id="WP_157176909.1">
    <property type="nucleotide sequence ID" value="NZ_BMJP01000005.1"/>
</dbReference>
<gene>
    <name evidence="1" type="ORF">FHS99_003100</name>
</gene>